<keyword evidence="1" id="KW-0812">Transmembrane</keyword>
<feature type="transmembrane region" description="Helical" evidence="1">
    <location>
        <begin position="81"/>
        <end position="102"/>
    </location>
</feature>
<proteinExistence type="predicted"/>
<sequence>MSHLGSRVAPLVDGQLPAAEAEELLAHAAVCARCHWLLGQERASRTMLSRAWDVEPGPELTARLLALSPGPEERAPRGRRVLLAVAGAGGLAAACAVGLVVVGSMSEPQADPHAILDVVSGNVGERPEGLADAGGEVSGDVVAWMAEHGWSAPESLPSGMRVVDVAVHETADGEVLEVEIAGAMAHVRILQQRGVLPGETAEQLQTELVGQRDALLLPSGVHDLALQSEGCVVVVLAAPDDASASDAILAALPDGDYDTSVGARFTRGWDTVTEWALG</sequence>
<dbReference type="RefSeq" id="WP_251838591.1">
    <property type="nucleotide sequence ID" value="NZ_JACSPO010000001.1"/>
</dbReference>
<evidence type="ECO:0000313" key="2">
    <source>
        <dbReference type="EMBL" id="MBD8061483.1"/>
    </source>
</evidence>
<evidence type="ECO:0000313" key="3">
    <source>
        <dbReference type="Proteomes" id="UP000661894"/>
    </source>
</evidence>
<keyword evidence="1" id="KW-1133">Transmembrane helix</keyword>
<gene>
    <name evidence="2" type="ORF">H9624_03990</name>
</gene>
<dbReference type="Proteomes" id="UP000661894">
    <property type="component" value="Unassembled WGS sequence"/>
</dbReference>
<comment type="caution">
    <text evidence="2">The sequence shown here is derived from an EMBL/GenBank/DDBJ whole genome shotgun (WGS) entry which is preliminary data.</text>
</comment>
<reference evidence="2 3" key="1">
    <citation type="submission" date="2020-08" db="EMBL/GenBank/DDBJ databases">
        <title>A Genomic Blueprint of the Chicken Gut Microbiome.</title>
        <authorList>
            <person name="Gilroy R."/>
            <person name="Ravi A."/>
            <person name="Getino M."/>
            <person name="Pursley I."/>
            <person name="Horton D.L."/>
            <person name="Alikhan N.-F."/>
            <person name="Baker D."/>
            <person name="Gharbi K."/>
            <person name="Hall N."/>
            <person name="Watson M."/>
            <person name="Adriaenssens E.M."/>
            <person name="Foster-Nyarko E."/>
            <person name="Jarju S."/>
            <person name="Secka A."/>
            <person name="Antonio M."/>
            <person name="Oren A."/>
            <person name="Chaudhuri R."/>
            <person name="La Ragione R.M."/>
            <person name="Hildebrand F."/>
            <person name="Pallen M.J."/>
        </authorList>
    </citation>
    <scope>NUCLEOTIDE SEQUENCE [LARGE SCALE GENOMIC DNA]</scope>
    <source>
        <strain evidence="2 3">Sa1BUA1</strain>
    </source>
</reference>
<dbReference type="EMBL" id="JACSPO010000001">
    <property type="protein sequence ID" value="MBD8061483.1"/>
    <property type="molecule type" value="Genomic_DNA"/>
</dbReference>
<evidence type="ECO:0000256" key="1">
    <source>
        <dbReference type="SAM" id="Phobius"/>
    </source>
</evidence>
<name>A0ABR8Z0B6_9MICO</name>
<keyword evidence="3" id="KW-1185">Reference proteome</keyword>
<accession>A0ABR8Z0B6</accession>
<organism evidence="2 3">
    <name type="scientific">Oceanitalea stevensii</name>
    <dbReference type="NCBI Taxonomy" id="2763072"/>
    <lineage>
        <taxon>Bacteria</taxon>
        <taxon>Bacillati</taxon>
        <taxon>Actinomycetota</taxon>
        <taxon>Actinomycetes</taxon>
        <taxon>Micrococcales</taxon>
        <taxon>Bogoriellaceae</taxon>
        <taxon>Georgenia</taxon>
    </lineage>
</organism>
<protein>
    <submittedName>
        <fullName evidence="2">Zf-HC2 domain-containing protein</fullName>
    </submittedName>
</protein>
<keyword evidence="1" id="KW-0472">Membrane</keyword>